<dbReference type="RefSeq" id="WP_033178472.1">
    <property type="nucleotide sequence ID" value="NZ_CP030140.1"/>
</dbReference>
<dbReference type="AlphaFoldDB" id="A0A2Z4ND39"/>
<gene>
    <name evidence="1" type="ORF">DP065_01500</name>
</gene>
<reference evidence="2" key="1">
    <citation type="submission" date="2018-06" db="EMBL/GenBank/DDBJ databases">
        <title>Complete genome sequences of Mycoplasma anatis, M. anseris and M. cloacale type strains.</title>
        <authorList>
            <person name="Grozner D."/>
            <person name="Forro B."/>
            <person name="Sulyok K.M."/>
            <person name="Marton S."/>
            <person name="Kreizinger Z."/>
            <person name="Banyai K."/>
            <person name="Gyuranecz M."/>
        </authorList>
    </citation>
    <scope>NUCLEOTIDE SEQUENCE [LARGE SCALE GENOMIC DNA]</scope>
    <source>
        <strain evidence="2">ATCC 49234</strain>
    </source>
</reference>
<keyword evidence="2" id="KW-1185">Reference proteome</keyword>
<evidence type="ECO:0000313" key="2">
    <source>
        <dbReference type="Proteomes" id="UP000250218"/>
    </source>
</evidence>
<dbReference type="Proteomes" id="UP000250218">
    <property type="component" value="Chromosome"/>
</dbReference>
<dbReference type="KEGG" id="mane:DP065_01500"/>
<sequence>MNYINNNGIVYEETQIKAFEQFDKIKQAFIKNDISYIEKAAKEFNIPLREKIEYKDLIEAKNLIIKYQEDINFINRVSLNINFRSKSSDIEYEKLYTPITFSEIREYEILLFWTPGKEVPHWRAEENYINSSEWKNLEEFVKYNYEYYLDFVKKELPDISDVVDNVMKIGEGFDDPTGTPLDLVLAGIKVVQSLVWLADFIDTFVKDKVKDITKVLPYIVQNLYAIKHKKNFRFLRSLAHGGWLFVQNNTKNFGYYTLNKFFNNYIWEIKKLMSTAHYRAEIERFKRDNLYA</sequence>
<dbReference type="EMBL" id="CP030140">
    <property type="protein sequence ID" value="AWX69427.1"/>
    <property type="molecule type" value="Genomic_DNA"/>
</dbReference>
<name>A0A2Z4ND39_9BACT</name>
<evidence type="ECO:0000313" key="1">
    <source>
        <dbReference type="EMBL" id="AWX69427.1"/>
    </source>
</evidence>
<protein>
    <submittedName>
        <fullName evidence="1">Uncharacterized protein</fullName>
    </submittedName>
</protein>
<accession>A0A2Z4ND39</accession>
<proteinExistence type="predicted"/>
<organism evidence="1 2">
    <name type="scientific">[Mycoplasma] anseris</name>
    <dbReference type="NCBI Taxonomy" id="92400"/>
    <lineage>
        <taxon>Bacteria</taxon>
        <taxon>Bacillati</taxon>
        <taxon>Mycoplasmatota</taxon>
        <taxon>Mycoplasmoidales</taxon>
        <taxon>Metamycoplasmataceae</taxon>
        <taxon>Metamycoplasma</taxon>
    </lineage>
</organism>